<evidence type="ECO:0000313" key="1">
    <source>
        <dbReference type="EMBL" id="EFH6652381.1"/>
    </source>
</evidence>
<dbReference type="Pfam" id="PF02413">
    <property type="entry name" value="Caudo_TAP"/>
    <property type="match status" value="1"/>
</dbReference>
<accession>A0A8S7UBQ6</accession>
<dbReference type="Proteomes" id="UP000530628">
    <property type="component" value="Unassembled WGS sequence"/>
</dbReference>
<gene>
    <name evidence="1" type="ORF">GNW61_27335</name>
</gene>
<sequence>MMTIYFSPSTNGFYHSGLQGDYENAGTWPNDLQEITDEEYQRLLQGQTDGFIIVSGENGYPVLKEPVINWQQKAETQRQHLLAEAREITSDWKTELELGTISDDDKARLTQWMAYIKAVKALDLSTVTDEDSFYSINWPERPDAAA</sequence>
<proteinExistence type="predicted"/>
<protein>
    <submittedName>
        <fullName evidence="1">Phage tail protein</fullName>
    </submittedName>
</protein>
<organism evidence="1 2">
    <name type="scientific">Escherichia coli</name>
    <dbReference type="NCBI Taxonomy" id="562"/>
    <lineage>
        <taxon>Bacteria</taxon>
        <taxon>Pseudomonadati</taxon>
        <taxon>Pseudomonadota</taxon>
        <taxon>Gammaproteobacteria</taxon>
        <taxon>Enterobacterales</taxon>
        <taxon>Enterobacteriaceae</taxon>
        <taxon>Escherichia</taxon>
    </lineage>
</organism>
<dbReference type="EMBL" id="AASWOY010000172">
    <property type="protein sequence ID" value="EFH6652381.1"/>
    <property type="molecule type" value="Genomic_DNA"/>
</dbReference>
<dbReference type="RefSeq" id="WP_000988327.1">
    <property type="nucleotide sequence ID" value="NZ_BLCF01000069.1"/>
</dbReference>
<evidence type="ECO:0000313" key="2">
    <source>
        <dbReference type="Proteomes" id="UP000530628"/>
    </source>
</evidence>
<comment type="caution">
    <text evidence="1">The sequence shown here is derived from an EMBL/GenBank/DDBJ whole genome shotgun (WGS) entry which is preliminary data.</text>
</comment>
<dbReference type="AlphaFoldDB" id="A0A8S7UBQ6"/>
<dbReference type="InterPro" id="IPR003458">
    <property type="entry name" value="Phage_T4_Gp38_tail_assem"/>
</dbReference>
<name>A0A8S7UBQ6_ECOLX</name>
<reference evidence="1 2" key="1">
    <citation type="submission" date="2019-11" db="EMBL/GenBank/DDBJ databases">
        <authorList>
            <consortium name="GenomeTrakr network: Whole genome sequencing for foodborne pathogen traceback"/>
        </authorList>
    </citation>
    <scope>NUCLEOTIDE SEQUENCE [LARGE SCALE GENOMIC DNA]</scope>
    <source>
        <strain evidence="1 2">PSU-2072</strain>
    </source>
</reference>